<dbReference type="Proteomes" id="UP000634136">
    <property type="component" value="Unassembled WGS sequence"/>
</dbReference>
<reference evidence="2" key="1">
    <citation type="submission" date="2020-09" db="EMBL/GenBank/DDBJ databases">
        <title>Genome-Enabled Discovery of Anthraquinone Biosynthesis in Senna tora.</title>
        <authorList>
            <person name="Kang S.-H."/>
            <person name="Pandey R.P."/>
            <person name="Lee C.-M."/>
            <person name="Sim J.-S."/>
            <person name="Jeong J.-T."/>
            <person name="Choi B.-S."/>
            <person name="Jung M."/>
            <person name="Ginzburg D."/>
            <person name="Zhao K."/>
            <person name="Won S.Y."/>
            <person name="Oh T.-J."/>
            <person name="Yu Y."/>
            <person name="Kim N.-H."/>
            <person name="Lee O.R."/>
            <person name="Lee T.-H."/>
            <person name="Bashyal P."/>
            <person name="Kim T.-S."/>
            <person name="Lee W.-H."/>
            <person name="Kawkins C."/>
            <person name="Kim C.-K."/>
            <person name="Kim J.S."/>
            <person name="Ahn B.O."/>
            <person name="Rhee S.Y."/>
            <person name="Sohng J.K."/>
        </authorList>
    </citation>
    <scope>NUCLEOTIDE SEQUENCE</scope>
    <source>
        <tissue evidence="2">Leaf</tissue>
    </source>
</reference>
<sequence length="98" mass="11182">MELCLSPINGGRARASSSSSFSFYDFFAFSLLRFIVYCNIVDVNFRMQFLEICRVVAILVDETSSFPKNLGFPEQSPVREAKHEQIARGAFSARRRYA</sequence>
<keyword evidence="1" id="KW-0812">Transmembrane</keyword>
<organism evidence="2 3">
    <name type="scientific">Senna tora</name>
    <dbReference type="NCBI Taxonomy" id="362788"/>
    <lineage>
        <taxon>Eukaryota</taxon>
        <taxon>Viridiplantae</taxon>
        <taxon>Streptophyta</taxon>
        <taxon>Embryophyta</taxon>
        <taxon>Tracheophyta</taxon>
        <taxon>Spermatophyta</taxon>
        <taxon>Magnoliopsida</taxon>
        <taxon>eudicotyledons</taxon>
        <taxon>Gunneridae</taxon>
        <taxon>Pentapetalae</taxon>
        <taxon>rosids</taxon>
        <taxon>fabids</taxon>
        <taxon>Fabales</taxon>
        <taxon>Fabaceae</taxon>
        <taxon>Caesalpinioideae</taxon>
        <taxon>Cassia clade</taxon>
        <taxon>Senna</taxon>
    </lineage>
</organism>
<evidence type="ECO:0000256" key="1">
    <source>
        <dbReference type="SAM" id="Phobius"/>
    </source>
</evidence>
<accession>A0A834WI25</accession>
<proteinExistence type="predicted"/>
<protein>
    <submittedName>
        <fullName evidence="2">Protein IRX15-LIKE</fullName>
    </submittedName>
</protein>
<keyword evidence="3" id="KW-1185">Reference proteome</keyword>
<comment type="caution">
    <text evidence="2">The sequence shown here is derived from an EMBL/GenBank/DDBJ whole genome shotgun (WGS) entry which is preliminary data.</text>
</comment>
<keyword evidence="1" id="KW-1133">Transmembrane helix</keyword>
<gene>
    <name evidence="2" type="ORF">G2W53_022354</name>
</gene>
<dbReference type="EMBL" id="JAAIUW010000007">
    <property type="protein sequence ID" value="KAF7824210.1"/>
    <property type="molecule type" value="Genomic_DNA"/>
</dbReference>
<evidence type="ECO:0000313" key="2">
    <source>
        <dbReference type="EMBL" id="KAF7824210.1"/>
    </source>
</evidence>
<evidence type="ECO:0000313" key="3">
    <source>
        <dbReference type="Proteomes" id="UP000634136"/>
    </source>
</evidence>
<name>A0A834WI25_9FABA</name>
<keyword evidence="1" id="KW-0472">Membrane</keyword>
<dbReference type="AlphaFoldDB" id="A0A834WI25"/>
<feature type="transmembrane region" description="Helical" evidence="1">
    <location>
        <begin position="21"/>
        <end position="40"/>
    </location>
</feature>